<feature type="signal peptide" evidence="1">
    <location>
        <begin position="1"/>
        <end position="24"/>
    </location>
</feature>
<keyword evidence="1" id="KW-0732">Signal</keyword>
<proteinExistence type="predicted"/>
<keyword evidence="3" id="KW-1185">Reference proteome</keyword>
<evidence type="ECO:0000313" key="2">
    <source>
        <dbReference type="EMBL" id="GLK87606.1"/>
    </source>
</evidence>
<accession>A0A9W6K3L3</accession>
<name>A0A9W6K3L3_9PSED</name>
<feature type="chain" id="PRO_5040856834" evidence="1">
    <location>
        <begin position="25"/>
        <end position="141"/>
    </location>
</feature>
<reference evidence="2" key="2">
    <citation type="submission" date="2023-01" db="EMBL/GenBank/DDBJ databases">
        <authorList>
            <person name="Sun Q."/>
            <person name="Evtushenko L."/>
        </authorList>
    </citation>
    <scope>NUCLEOTIDE SEQUENCE</scope>
    <source>
        <strain evidence="2">VKM B-2935</strain>
    </source>
</reference>
<evidence type="ECO:0000313" key="3">
    <source>
        <dbReference type="Proteomes" id="UP001143328"/>
    </source>
</evidence>
<organism evidence="2 3">
    <name type="scientific">Pseudomonas turukhanskensis</name>
    <dbReference type="NCBI Taxonomy" id="1806536"/>
    <lineage>
        <taxon>Bacteria</taxon>
        <taxon>Pseudomonadati</taxon>
        <taxon>Pseudomonadota</taxon>
        <taxon>Gammaproteobacteria</taxon>
        <taxon>Pseudomonadales</taxon>
        <taxon>Pseudomonadaceae</taxon>
        <taxon>Pseudomonas</taxon>
    </lineage>
</organism>
<evidence type="ECO:0000256" key="1">
    <source>
        <dbReference type="SAM" id="SignalP"/>
    </source>
</evidence>
<gene>
    <name evidence="2" type="ORF">GCM10017655_06680</name>
</gene>
<comment type="caution">
    <text evidence="2">The sequence shown here is derived from an EMBL/GenBank/DDBJ whole genome shotgun (WGS) entry which is preliminary data.</text>
</comment>
<sequence length="141" mass="15181">MARSTKKRVLGQLPIKLLAGLALGAGAERAPGFTKQATQLRAGEFGGGQHGVTARVRRREPQEAALLGASNACRNKTPRRAAVGLALEPESSRWRLQGALRLSVRRTCTPAPTCNPRVCAYRLRDITNWRTLQGAAASIPE</sequence>
<dbReference type="Proteomes" id="UP001143328">
    <property type="component" value="Unassembled WGS sequence"/>
</dbReference>
<protein>
    <submittedName>
        <fullName evidence="2">Uncharacterized protein</fullName>
    </submittedName>
</protein>
<dbReference type="AlphaFoldDB" id="A0A9W6K3L3"/>
<dbReference type="EMBL" id="BSFN01000001">
    <property type="protein sequence ID" value="GLK87606.1"/>
    <property type="molecule type" value="Genomic_DNA"/>
</dbReference>
<reference evidence="2" key="1">
    <citation type="journal article" date="2014" name="Int. J. Syst. Evol. Microbiol.">
        <title>Complete genome sequence of Corynebacterium casei LMG S-19264T (=DSM 44701T), isolated from a smear-ripened cheese.</title>
        <authorList>
            <consortium name="US DOE Joint Genome Institute (JGI-PGF)"/>
            <person name="Walter F."/>
            <person name="Albersmeier A."/>
            <person name="Kalinowski J."/>
            <person name="Ruckert C."/>
        </authorList>
    </citation>
    <scope>NUCLEOTIDE SEQUENCE</scope>
    <source>
        <strain evidence="2">VKM B-2935</strain>
    </source>
</reference>